<keyword evidence="1" id="KW-0472">Membrane</keyword>
<proteinExistence type="predicted"/>
<keyword evidence="1" id="KW-1133">Transmembrane helix</keyword>
<dbReference type="Proteomes" id="UP000250223">
    <property type="component" value="Unassembled WGS sequence"/>
</dbReference>
<protein>
    <submittedName>
        <fullName evidence="2">Uncharacterized protein</fullName>
    </submittedName>
</protein>
<evidence type="ECO:0000313" key="3">
    <source>
        <dbReference type="Proteomes" id="UP000250223"/>
    </source>
</evidence>
<organism evidence="2 3">
    <name type="scientific">Clostridium cochlearium</name>
    <dbReference type="NCBI Taxonomy" id="1494"/>
    <lineage>
        <taxon>Bacteria</taxon>
        <taxon>Bacillati</taxon>
        <taxon>Bacillota</taxon>
        <taxon>Clostridia</taxon>
        <taxon>Eubacteriales</taxon>
        <taxon>Clostridiaceae</taxon>
        <taxon>Clostridium</taxon>
    </lineage>
</organism>
<evidence type="ECO:0000256" key="1">
    <source>
        <dbReference type="SAM" id="Phobius"/>
    </source>
</evidence>
<accession>A0A2X2W3K9</accession>
<evidence type="ECO:0000313" key="2">
    <source>
        <dbReference type="EMBL" id="SQB33967.1"/>
    </source>
</evidence>
<dbReference type="AlphaFoldDB" id="A0A2X2W3K9"/>
<name>A0A2X2W3K9_CLOCO</name>
<gene>
    <name evidence="2" type="ORF">NCTC13028_00846</name>
</gene>
<reference evidence="2 3" key="1">
    <citation type="submission" date="2018-06" db="EMBL/GenBank/DDBJ databases">
        <authorList>
            <consortium name="Pathogen Informatics"/>
            <person name="Doyle S."/>
        </authorList>
    </citation>
    <scope>NUCLEOTIDE SEQUENCE [LARGE SCALE GENOMIC DNA]</scope>
    <source>
        <strain evidence="2 3">NCTC13028</strain>
    </source>
</reference>
<feature type="transmembrane region" description="Helical" evidence="1">
    <location>
        <begin position="7"/>
        <end position="29"/>
    </location>
</feature>
<keyword evidence="1" id="KW-0812">Transmembrane</keyword>
<dbReference type="EMBL" id="UAWC01000003">
    <property type="protein sequence ID" value="SQB33967.1"/>
    <property type="molecule type" value="Genomic_DNA"/>
</dbReference>
<sequence>MTTLGQLVLSIYSLLAIVILIIISVRRIVKEVSEGWELVLLIPILIYLSNMI</sequence>